<evidence type="ECO:0000256" key="7">
    <source>
        <dbReference type="ARBA" id="ARBA00023136"/>
    </source>
</evidence>
<dbReference type="PANTHER" id="PTHR30472:SF24">
    <property type="entry name" value="FERRIC ENTEROBACTIN TRANSPORT SYSTEM PERMEASE PROTEIN FEPG"/>
    <property type="match status" value="1"/>
</dbReference>
<feature type="transmembrane region" description="Helical" evidence="8">
    <location>
        <begin position="131"/>
        <end position="150"/>
    </location>
</feature>
<dbReference type="Pfam" id="PF01032">
    <property type="entry name" value="FecCD"/>
    <property type="match status" value="1"/>
</dbReference>
<dbReference type="GO" id="GO:0005886">
    <property type="term" value="C:plasma membrane"/>
    <property type="evidence" value="ECO:0007669"/>
    <property type="project" value="UniProtKB-SubCell"/>
</dbReference>
<dbReference type="InterPro" id="IPR000522">
    <property type="entry name" value="ABC_transptr_permease_BtuC"/>
</dbReference>
<keyword evidence="3" id="KW-0813">Transport</keyword>
<dbReference type="SUPFAM" id="SSF81345">
    <property type="entry name" value="ABC transporter involved in vitamin B12 uptake, BtuC"/>
    <property type="match status" value="1"/>
</dbReference>
<organism evidence="9 10">
    <name type="scientific">Lolliginicoccus lacisalsi</name>
    <dbReference type="NCBI Taxonomy" id="2742202"/>
    <lineage>
        <taxon>Bacteria</taxon>
        <taxon>Bacillati</taxon>
        <taxon>Actinomycetota</taxon>
        <taxon>Actinomycetes</taxon>
        <taxon>Mycobacteriales</taxon>
        <taxon>Hoyosellaceae</taxon>
        <taxon>Lolliginicoccus</taxon>
    </lineage>
</organism>
<evidence type="ECO:0000256" key="3">
    <source>
        <dbReference type="ARBA" id="ARBA00022448"/>
    </source>
</evidence>
<keyword evidence="7 8" id="KW-0472">Membrane</keyword>
<name>A0A927JD46_9ACTN</name>
<evidence type="ECO:0000256" key="1">
    <source>
        <dbReference type="ARBA" id="ARBA00004651"/>
    </source>
</evidence>
<feature type="transmembrane region" description="Helical" evidence="8">
    <location>
        <begin position="246"/>
        <end position="277"/>
    </location>
</feature>
<dbReference type="GO" id="GO:0033214">
    <property type="term" value="P:siderophore-iron import into cell"/>
    <property type="evidence" value="ECO:0007669"/>
    <property type="project" value="TreeGrafter"/>
</dbReference>
<evidence type="ECO:0000256" key="4">
    <source>
        <dbReference type="ARBA" id="ARBA00022475"/>
    </source>
</evidence>
<dbReference type="Proteomes" id="UP000642993">
    <property type="component" value="Unassembled WGS sequence"/>
</dbReference>
<feature type="transmembrane region" description="Helical" evidence="8">
    <location>
        <begin position="320"/>
        <end position="340"/>
    </location>
</feature>
<feature type="transmembrane region" description="Helical" evidence="8">
    <location>
        <begin position="203"/>
        <end position="225"/>
    </location>
</feature>
<evidence type="ECO:0000313" key="9">
    <source>
        <dbReference type="EMBL" id="MBD8507128.1"/>
    </source>
</evidence>
<comment type="similarity">
    <text evidence="2">Belongs to the binding-protein-dependent transport system permease family. FecCD subfamily.</text>
</comment>
<comment type="caution">
    <text evidence="9">The sequence shown here is derived from an EMBL/GenBank/DDBJ whole genome shotgun (WGS) entry which is preliminary data.</text>
</comment>
<feature type="transmembrane region" description="Helical" evidence="8">
    <location>
        <begin position="21"/>
        <end position="41"/>
    </location>
</feature>
<keyword evidence="5 8" id="KW-0812">Transmembrane</keyword>
<evidence type="ECO:0000256" key="8">
    <source>
        <dbReference type="SAM" id="Phobius"/>
    </source>
</evidence>
<keyword evidence="10" id="KW-1185">Reference proteome</keyword>
<feature type="transmembrane region" description="Helical" evidence="8">
    <location>
        <begin position="162"/>
        <end position="183"/>
    </location>
</feature>
<proteinExistence type="inferred from homology"/>
<sequence>MLPARATVLRRGSTSLLVDRRGTTIGVLALLLALGLAAWSLGLGELRFTSEDIGRILLGGGTLIEHDVVVGTRLPRAIVAVLVGAALGASGQVLQRIAANPLASPDVLGISTGASLGALVSLLLIGGSAVVTMVGALAGAAIASVLVIGIAHRQGASGYRIILVGIGVGALGSSLIALILTRAESYAAHSAAIWLTGSLSNRGWTHVQVIAVALLVGVPALAVLSRHLPVLELGDDLAQILAGRAAALRIGLVAVACGLAALATAAAGPIAFVALVAPQISRLLLGGRTGGPFLSAGIGAVLVISADLAAKHLFPVELPVGILTACLGAPVLLVLLARAARKGSA</sequence>
<dbReference type="Gene3D" id="1.10.3470.10">
    <property type="entry name" value="ABC transporter involved in vitamin B12 uptake, BtuC"/>
    <property type="match status" value="1"/>
</dbReference>
<dbReference type="CDD" id="cd06550">
    <property type="entry name" value="TM_ABC_iron-siderophores_like"/>
    <property type="match status" value="1"/>
</dbReference>
<keyword evidence="4" id="KW-1003">Cell membrane</keyword>
<evidence type="ECO:0000256" key="2">
    <source>
        <dbReference type="ARBA" id="ARBA00007935"/>
    </source>
</evidence>
<keyword evidence="6 8" id="KW-1133">Transmembrane helix</keyword>
<evidence type="ECO:0000256" key="5">
    <source>
        <dbReference type="ARBA" id="ARBA00022692"/>
    </source>
</evidence>
<dbReference type="AlphaFoldDB" id="A0A927JD46"/>
<dbReference type="PANTHER" id="PTHR30472">
    <property type="entry name" value="FERRIC ENTEROBACTIN TRANSPORT SYSTEM PERMEASE PROTEIN"/>
    <property type="match status" value="1"/>
</dbReference>
<dbReference type="EMBL" id="JACYWE010000006">
    <property type="protein sequence ID" value="MBD8507128.1"/>
    <property type="molecule type" value="Genomic_DNA"/>
</dbReference>
<feature type="transmembrane region" description="Helical" evidence="8">
    <location>
        <begin position="107"/>
        <end position="125"/>
    </location>
</feature>
<reference evidence="9" key="1">
    <citation type="submission" date="2020-09" db="EMBL/GenBank/DDBJ databases">
        <title>Hoyosella lacisalsi sp. nov., a halotolerant actinobacterium isolated from soil of Lake Gudzhirganskoe.</title>
        <authorList>
            <person name="Yang Q."/>
            <person name="Guo P.Y."/>
            <person name="Liu S.W."/>
            <person name="Li F.N."/>
            <person name="Sun C.H."/>
        </authorList>
    </citation>
    <scope>NUCLEOTIDE SEQUENCE</scope>
    <source>
        <strain evidence="9">G463</strain>
    </source>
</reference>
<accession>A0A927JD46</accession>
<evidence type="ECO:0000256" key="6">
    <source>
        <dbReference type="ARBA" id="ARBA00022989"/>
    </source>
</evidence>
<dbReference type="InterPro" id="IPR037294">
    <property type="entry name" value="ABC_BtuC-like"/>
</dbReference>
<gene>
    <name evidence="9" type="ORF">HT102_11570</name>
</gene>
<comment type="subcellular location">
    <subcellularLocation>
        <location evidence="1">Cell membrane</location>
        <topology evidence="1">Multi-pass membrane protein</topology>
    </subcellularLocation>
</comment>
<feature type="transmembrane region" description="Helical" evidence="8">
    <location>
        <begin position="77"/>
        <end position="95"/>
    </location>
</feature>
<evidence type="ECO:0000313" key="10">
    <source>
        <dbReference type="Proteomes" id="UP000642993"/>
    </source>
</evidence>
<dbReference type="GO" id="GO:0022857">
    <property type="term" value="F:transmembrane transporter activity"/>
    <property type="evidence" value="ECO:0007669"/>
    <property type="project" value="InterPro"/>
</dbReference>
<feature type="transmembrane region" description="Helical" evidence="8">
    <location>
        <begin position="289"/>
        <end position="308"/>
    </location>
</feature>
<protein>
    <submittedName>
        <fullName evidence="9">Iron chelate uptake ABC transporter family permease subunit</fullName>
    </submittedName>
</protein>